<dbReference type="Gene3D" id="3.90.1170.50">
    <property type="entry name" value="Aldehyde oxidase/xanthine dehydrogenase, a/b hammerhead"/>
    <property type="match status" value="1"/>
</dbReference>
<feature type="compositionally biased region" description="Basic and acidic residues" evidence="1">
    <location>
        <begin position="65"/>
        <end position="74"/>
    </location>
</feature>
<reference evidence="3 4" key="1">
    <citation type="submission" date="2005-09" db="EMBL/GenBank/DDBJ databases">
        <authorList>
            <person name="Woods D.E."/>
            <person name="Nierman W.C."/>
        </authorList>
    </citation>
    <scope>NUCLEOTIDE SEQUENCE [LARGE SCALE GENOMIC DNA]</scope>
    <source>
        <strain evidence="3 4">1710b</strain>
    </source>
</reference>
<feature type="compositionally biased region" description="Basic and acidic residues" evidence="1">
    <location>
        <begin position="108"/>
        <end position="123"/>
    </location>
</feature>
<feature type="domain" description="Aldehyde oxidase/xanthine dehydrogenase a/b hammerhead" evidence="2">
    <location>
        <begin position="420"/>
        <end position="498"/>
    </location>
</feature>
<evidence type="ECO:0000313" key="4">
    <source>
        <dbReference type="Proteomes" id="UP000002700"/>
    </source>
</evidence>
<dbReference type="GO" id="GO:0047121">
    <property type="term" value="F:isoquinoline 1-oxidoreductase activity"/>
    <property type="evidence" value="ECO:0007669"/>
    <property type="project" value="UniProtKB-EC"/>
</dbReference>
<dbReference type="EMBL" id="CP000125">
    <property type="protein sequence ID" value="ABA53323.1"/>
    <property type="molecule type" value="Genomic_DNA"/>
</dbReference>
<dbReference type="HOGENOM" id="CLU_013917_0_0_4"/>
<evidence type="ECO:0000313" key="3">
    <source>
        <dbReference type="EMBL" id="ABA53323.1"/>
    </source>
</evidence>
<dbReference type="InterPro" id="IPR046867">
    <property type="entry name" value="AldOxase/xan_DH_MoCoBD2"/>
</dbReference>
<feature type="compositionally biased region" description="Basic residues" evidence="1">
    <location>
        <begin position="75"/>
        <end position="90"/>
    </location>
</feature>
<evidence type="ECO:0000259" key="2">
    <source>
        <dbReference type="SMART" id="SM01008"/>
    </source>
</evidence>
<dbReference type="InterPro" id="IPR052516">
    <property type="entry name" value="N-heterocyclic_Hydroxylase"/>
</dbReference>
<dbReference type="EnsemblBacteria" id="ABA53323">
    <property type="protein sequence ID" value="ABA53323"/>
    <property type="gene ID" value="BURPS1710b_A2249"/>
</dbReference>
<dbReference type="InterPro" id="IPR000674">
    <property type="entry name" value="Ald_Oxase/Xan_DH_a/b"/>
</dbReference>
<feature type="compositionally biased region" description="Low complexity" evidence="1">
    <location>
        <begin position="91"/>
        <end position="100"/>
    </location>
</feature>
<dbReference type="Proteomes" id="UP000002700">
    <property type="component" value="Chromosome II"/>
</dbReference>
<dbReference type="KEGG" id="bpm:BURPS1710b_A2249"/>
<dbReference type="Gene3D" id="3.30.365.10">
    <property type="entry name" value="Aldehyde oxidase/xanthine dehydrogenase, molybdopterin binding domain"/>
    <property type="match status" value="4"/>
</dbReference>
<dbReference type="SUPFAM" id="SSF56003">
    <property type="entry name" value="Molybdenum cofactor-binding domain"/>
    <property type="match status" value="2"/>
</dbReference>
<feature type="compositionally biased region" description="Basic and acidic residues" evidence="1">
    <location>
        <begin position="165"/>
        <end position="190"/>
    </location>
</feature>
<dbReference type="SMART" id="SM01008">
    <property type="entry name" value="Ald_Xan_dh_C"/>
    <property type="match status" value="1"/>
</dbReference>
<dbReference type="PANTHER" id="PTHR47495:SF2">
    <property type="entry name" value="ALDEHYDE DEHYDROGENASE"/>
    <property type="match status" value="1"/>
</dbReference>
<dbReference type="EC" id="1.3.99.16" evidence="3"/>
<dbReference type="InterPro" id="IPR037165">
    <property type="entry name" value="AldOxase/xan_DH_Mopterin-bd_sf"/>
</dbReference>
<dbReference type="Pfam" id="PF02738">
    <property type="entry name" value="MoCoBD_1"/>
    <property type="match status" value="1"/>
</dbReference>
<sequence>MQDCSIFLQDCVNATAVRPSHCRLSPGAKSGHSPTEIVHVYLVCAERQEPHAGRRSRDAAPLGDPRGRGPARHEVRLRRRAVRRVHRASRRPGGALVRAAARGRRRQARDDHRRTREPAREGRPGCVGQAAGAAVRLLPVRPDHVGDRAPRTEPGADRRRHRRRDERQHLPLRDLHPHPRRDSRSGRHPEGLTMTTDLDLPDAVRASRRTFLKAAGAAAAVGLTIGFEWLDASRPALGANAPAAPAGDAAGAFAPNAFLRVAPDNSVTVIAKHVEMGQGAYTGIATIVAEELDANWRDVRVESAPADASRYANLQFGKLQGTGGSSAMANSWMQLREAGAKARAMLVSAAAAQWNVPAAELTTGDGVVRHAASRREATYGSLATAAAALPVPEQVALKSPSDFRLIGKPVPRVDARAKSDGTAQFTIDVAMPGMLVALLQRPPVFGGKVKSFDASAAKAVPGVVSVVQVERGVAVVAKGFWAAKQGRDALKVEWDESGAEKRSSDAIMREYRQLAERPGASARRDGDAEHALAGAAKRLRASYEFPYLAHAPMEPLDAVVKLSADRCEIWAGDQFQTIDQGNAARVAGLDPSQVQIHTLYAGGSFGRRANAWSDYVVEAVSIAKALGANGTPVKLQWTREDDIHGGLYRPMYFHKLDAALSKDGKLVGWRHRIVGQSILAGTPFEAVMVKNGIDQTSVEGAANLPYAIPNVSVELTTTRSAVPVLWWRVVGSSHTAYAVEAFIDEAAHAAGKDPYLFRRDLLAHAPRLKGVLELAAEKAGWDPGKPLPKGRGRGIAVAEAFKSYVAQVAEVSVDEHGAVKVERVVCALDCGTAINPDVIAAQMEGGIGFGLGAVLHGAITLKDGKVEQNNFDGYRVLRIAEMPKVEVYIVPSGEAPTGVGEPGVAPIGPAVANAIFAATGKRHYALPFPAAGEATA</sequence>
<dbReference type="InterPro" id="IPR008274">
    <property type="entry name" value="AldOxase/xan_DH_MoCoBD1"/>
</dbReference>
<accession>Q3JGA3</accession>
<dbReference type="NCBIfam" id="TIGR01409">
    <property type="entry name" value="TAT_signal_seq"/>
    <property type="match status" value="1"/>
</dbReference>
<proteinExistence type="predicted"/>
<dbReference type="Pfam" id="PF20256">
    <property type="entry name" value="MoCoBD_2"/>
    <property type="match status" value="2"/>
</dbReference>
<evidence type="ECO:0000256" key="1">
    <source>
        <dbReference type="SAM" id="MobiDB-lite"/>
    </source>
</evidence>
<feature type="compositionally biased region" description="Basic and acidic residues" evidence="1">
    <location>
        <begin position="141"/>
        <end position="157"/>
    </location>
</feature>
<gene>
    <name evidence="3" type="primary">iorB</name>
    <name evidence="3" type="ordered locus">BURPS1710b_A2249</name>
</gene>
<dbReference type="AlphaFoldDB" id="Q3JGA3"/>
<dbReference type="PANTHER" id="PTHR47495">
    <property type="entry name" value="ALDEHYDE DEHYDROGENASE"/>
    <property type="match status" value="1"/>
</dbReference>
<protein>
    <submittedName>
        <fullName evidence="3">Isoquinoline 1-oxidoreductase, beta subunit</fullName>
        <ecNumber evidence="3">1.3.99.16</ecNumber>
    </submittedName>
</protein>
<dbReference type="InterPro" id="IPR019546">
    <property type="entry name" value="TAT_signal_bac_arc"/>
</dbReference>
<feature type="compositionally biased region" description="Basic and acidic residues" evidence="1">
    <location>
        <begin position="49"/>
        <end position="58"/>
    </location>
</feature>
<feature type="region of interest" description="Disordered" evidence="1">
    <location>
        <begin position="49"/>
        <end position="195"/>
    </location>
</feature>
<name>Q3JGA3_BURP1</name>
<keyword evidence="3" id="KW-0560">Oxidoreductase</keyword>
<organism evidence="3 4">
    <name type="scientific">Burkholderia pseudomallei (strain 1710b)</name>
    <dbReference type="NCBI Taxonomy" id="320372"/>
    <lineage>
        <taxon>Bacteria</taxon>
        <taxon>Pseudomonadati</taxon>
        <taxon>Pseudomonadota</taxon>
        <taxon>Betaproteobacteria</taxon>
        <taxon>Burkholderiales</taxon>
        <taxon>Burkholderiaceae</taxon>
        <taxon>Burkholderia</taxon>
        <taxon>pseudomallei group</taxon>
    </lineage>
</organism>